<dbReference type="OrthoDB" id="411426at2759"/>
<keyword evidence="1 4" id="KW-0489">Methyltransferase</keyword>
<dbReference type="InterPro" id="IPR029063">
    <property type="entry name" value="SAM-dependent_MTases_sf"/>
</dbReference>
<keyword evidence="6" id="KW-1185">Reference proteome</keyword>
<comment type="caution">
    <text evidence="5">The sequence shown here is derived from an EMBL/GenBank/DDBJ whole genome shotgun (WGS) entry which is preliminary data.</text>
</comment>
<dbReference type="InterPro" id="IPR001525">
    <property type="entry name" value="C5_MeTfrase"/>
</dbReference>
<gene>
    <name evidence="5" type="primary">bsp6IM</name>
    <name evidence="5" type="ORF">SPIL2461_LOCUS3793</name>
</gene>
<evidence type="ECO:0000256" key="4">
    <source>
        <dbReference type="PROSITE-ProRule" id="PRU01016"/>
    </source>
</evidence>
<protein>
    <submittedName>
        <fullName evidence="5">Bsp6IM protein</fullName>
    </submittedName>
</protein>
<dbReference type="PANTHER" id="PTHR46098">
    <property type="entry name" value="TRNA (CYTOSINE(38)-C(5))-METHYLTRANSFERASE"/>
    <property type="match status" value="1"/>
</dbReference>
<keyword evidence="2 4" id="KW-0808">Transferase</keyword>
<dbReference type="Pfam" id="PF00145">
    <property type="entry name" value="DNA_methylase"/>
    <property type="match status" value="1"/>
</dbReference>
<dbReference type="PANTHER" id="PTHR46098:SF1">
    <property type="entry name" value="TRNA (CYTOSINE(38)-C(5))-METHYLTRANSFERASE"/>
    <property type="match status" value="1"/>
</dbReference>
<dbReference type="AlphaFoldDB" id="A0A812KXK6"/>
<dbReference type="InterPro" id="IPR050750">
    <property type="entry name" value="C5-MTase"/>
</dbReference>
<name>A0A812KXK6_SYMPI</name>
<dbReference type="PROSITE" id="PS51679">
    <property type="entry name" value="SAM_MT_C5"/>
    <property type="match status" value="1"/>
</dbReference>
<sequence>MALKSLGLKYEHLWASEKQSAYRKIFEATHPDCAVVFHDMTSRPTEALEMARKRQNQLLLYCAGWPCQPYSGAGLQQGEADARSKPVWAVLLAIEIARPDLVLLENVPPFIESGKFRKIAKECIDFLMSIGNGAYYVDWQVLDAYTHGGVPASRSRVYIIATRKDRIVKPWQWPTPIPAPGLTQFLEPRAATSVADVKGRLDGMNITGLRNLDAAMRLIPKKWPGKDAARDCFVVDLKNSEQFGPQVSYDKFSTITKSHAGDLWLTHLQDRARPSEVLAAQGFQRSSVRTPAGCTDKHLYEMAGNAFCVPVVTRIFRAVLPALGYPM</sequence>
<evidence type="ECO:0000256" key="3">
    <source>
        <dbReference type="ARBA" id="ARBA00022691"/>
    </source>
</evidence>
<dbReference type="Gene3D" id="3.40.50.150">
    <property type="entry name" value="Vaccinia Virus protein VP39"/>
    <property type="match status" value="1"/>
</dbReference>
<evidence type="ECO:0000256" key="1">
    <source>
        <dbReference type="ARBA" id="ARBA00022603"/>
    </source>
</evidence>
<organism evidence="5 6">
    <name type="scientific">Symbiodinium pilosum</name>
    <name type="common">Dinoflagellate</name>
    <dbReference type="NCBI Taxonomy" id="2952"/>
    <lineage>
        <taxon>Eukaryota</taxon>
        <taxon>Sar</taxon>
        <taxon>Alveolata</taxon>
        <taxon>Dinophyceae</taxon>
        <taxon>Suessiales</taxon>
        <taxon>Symbiodiniaceae</taxon>
        <taxon>Symbiodinium</taxon>
    </lineage>
</organism>
<evidence type="ECO:0000256" key="2">
    <source>
        <dbReference type="ARBA" id="ARBA00022679"/>
    </source>
</evidence>
<feature type="active site" evidence="4">
    <location>
        <position position="67"/>
    </location>
</feature>
<dbReference type="EMBL" id="CAJNIZ010004736">
    <property type="protein sequence ID" value="CAE7235481.1"/>
    <property type="molecule type" value="Genomic_DNA"/>
</dbReference>
<proteinExistence type="inferred from homology"/>
<evidence type="ECO:0000313" key="6">
    <source>
        <dbReference type="Proteomes" id="UP000649617"/>
    </source>
</evidence>
<accession>A0A812KXK6</accession>
<dbReference type="GO" id="GO:0008168">
    <property type="term" value="F:methyltransferase activity"/>
    <property type="evidence" value="ECO:0007669"/>
    <property type="project" value="UniProtKB-KW"/>
</dbReference>
<keyword evidence="3 4" id="KW-0949">S-adenosyl-L-methionine</keyword>
<dbReference type="GO" id="GO:0032259">
    <property type="term" value="P:methylation"/>
    <property type="evidence" value="ECO:0007669"/>
    <property type="project" value="UniProtKB-KW"/>
</dbReference>
<dbReference type="SUPFAM" id="SSF53335">
    <property type="entry name" value="S-adenosyl-L-methionine-dependent methyltransferases"/>
    <property type="match status" value="1"/>
</dbReference>
<evidence type="ECO:0000313" key="5">
    <source>
        <dbReference type="EMBL" id="CAE7235481.1"/>
    </source>
</evidence>
<reference evidence="5" key="1">
    <citation type="submission" date="2021-02" db="EMBL/GenBank/DDBJ databases">
        <authorList>
            <person name="Dougan E. K."/>
            <person name="Rhodes N."/>
            <person name="Thang M."/>
            <person name="Chan C."/>
        </authorList>
    </citation>
    <scope>NUCLEOTIDE SEQUENCE</scope>
</reference>
<dbReference type="Proteomes" id="UP000649617">
    <property type="component" value="Unassembled WGS sequence"/>
</dbReference>
<comment type="similarity">
    <text evidence="4">Belongs to the class I-like SAM-binding methyltransferase superfamily. C5-methyltransferase family.</text>
</comment>